<dbReference type="InterPro" id="IPR023393">
    <property type="entry name" value="START-like_dom_sf"/>
</dbReference>
<dbReference type="Proteomes" id="UP000184452">
    <property type="component" value="Unassembled WGS sequence"/>
</dbReference>
<sequence length="150" mass="15992">MPRYAVRATTSAPPDAVRRLPADGRSRPRWASGLDELVEDRPAGLDPGGSDGVGAVRAFRSGRTVTGERITGLAENRRPAYEDVFNPALKDYRAVIEVEPETGGGTAITWRGTRRARPGLGRLPPLVLSGVMRRMAADPAAHASGAAHTR</sequence>
<evidence type="ECO:0000256" key="1">
    <source>
        <dbReference type="SAM" id="MobiDB-lite"/>
    </source>
</evidence>
<reference evidence="2 3" key="1">
    <citation type="submission" date="2016-11" db="EMBL/GenBank/DDBJ databases">
        <authorList>
            <person name="Jaros S."/>
            <person name="Januszkiewicz K."/>
            <person name="Wedrychowicz H."/>
        </authorList>
    </citation>
    <scope>NUCLEOTIDE SEQUENCE [LARGE SCALE GENOMIC DNA]</scope>
    <source>
        <strain evidence="2 3">CGMCC 4.5723</strain>
    </source>
</reference>
<gene>
    <name evidence="2" type="ORF">SAMN05421803_13128</name>
</gene>
<dbReference type="AlphaFoldDB" id="A0A1M6V2D1"/>
<organism evidence="2 3">
    <name type="scientific">Nocardiopsis flavescens</name>
    <dbReference type="NCBI Taxonomy" id="758803"/>
    <lineage>
        <taxon>Bacteria</taxon>
        <taxon>Bacillati</taxon>
        <taxon>Actinomycetota</taxon>
        <taxon>Actinomycetes</taxon>
        <taxon>Streptosporangiales</taxon>
        <taxon>Nocardiopsidaceae</taxon>
        <taxon>Nocardiopsis</taxon>
    </lineage>
</organism>
<keyword evidence="3" id="KW-1185">Reference proteome</keyword>
<accession>A0A1M6V2D1</accession>
<evidence type="ECO:0000313" key="2">
    <source>
        <dbReference type="EMBL" id="SHK75662.1"/>
    </source>
</evidence>
<evidence type="ECO:0000313" key="3">
    <source>
        <dbReference type="Proteomes" id="UP000184452"/>
    </source>
</evidence>
<dbReference type="STRING" id="758803.SAMN05421803_13128"/>
<dbReference type="EMBL" id="FQZK01000031">
    <property type="protein sequence ID" value="SHK75662.1"/>
    <property type="molecule type" value="Genomic_DNA"/>
</dbReference>
<proteinExistence type="predicted"/>
<feature type="compositionally biased region" description="Basic and acidic residues" evidence="1">
    <location>
        <begin position="16"/>
        <end position="26"/>
    </location>
</feature>
<dbReference type="OrthoDB" id="5185789at2"/>
<dbReference type="Pfam" id="PF10604">
    <property type="entry name" value="Polyketide_cyc2"/>
    <property type="match status" value="1"/>
</dbReference>
<dbReference type="RefSeq" id="WP_073384000.1">
    <property type="nucleotide sequence ID" value="NZ_FQZK01000031.1"/>
</dbReference>
<name>A0A1M6V2D1_9ACTN</name>
<dbReference type="Gene3D" id="3.30.530.20">
    <property type="match status" value="1"/>
</dbReference>
<feature type="region of interest" description="Disordered" evidence="1">
    <location>
        <begin position="1"/>
        <end position="57"/>
    </location>
</feature>
<dbReference type="SUPFAM" id="SSF55961">
    <property type="entry name" value="Bet v1-like"/>
    <property type="match status" value="1"/>
</dbReference>
<protein>
    <submittedName>
        <fullName evidence="2">Polyketide cyclase / dehydrase and lipid transport</fullName>
    </submittedName>
</protein>
<dbReference type="InterPro" id="IPR019587">
    <property type="entry name" value="Polyketide_cyclase/dehydratase"/>
</dbReference>